<name>A0A926JUJ8_9FLAO</name>
<comment type="caution">
    <text evidence="1">The sequence shown here is derived from an EMBL/GenBank/DDBJ whole genome shotgun (WGS) entry which is preliminary data.</text>
</comment>
<organism evidence="1 2">
    <name type="scientific">Sinomicrobium weinanense</name>
    <dbReference type="NCBI Taxonomy" id="2842200"/>
    <lineage>
        <taxon>Bacteria</taxon>
        <taxon>Pseudomonadati</taxon>
        <taxon>Bacteroidota</taxon>
        <taxon>Flavobacteriia</taxon>
        <taxon>Flavobacteriales</taxon>
        <taxon>Flavobacteriaceae</taxon>
        <taxon>Sinomicrobium</taxon>
    </lineage>
</organism>
<accession>A0A926JUJ8</accession>
<dbReference type="Proteomes" id="UP000653730">
    <property type="component" value="Unassembled WGS sequence"/>
</dbReference>
<dbReference type="EMBL" id="JACVDC010000074">
    <property type="protein sequence ID" value="MBC9797820.1"/>
    <property type="molecule type" value="Genomic_DNA"/>
</dbReference>
<dbReference type="RefSeq" id="WP_187966949.1">
    <property type="nucleotide sequence ID" value="NZ_JACVDC010000074.1"/>
</dbReference>
<proteinExistence type="predicted"/>
<gene>
    <name evidence="1" type="ORF">IBL28_17750</name>
</gene>
<dbReference type="Gene3D" id="2.60.120.260">
    <property type="entry name" value="Galactose-binding domain-like"/>
    <property type="match status" value="1"/>
</dbReference>
<dbReference type="AlphaFoldDB" id="A0A926JUJ8"/>
<keyword evidence="2" id="KW-1185">Reference proteome</keyword>
<evidence type="ECO:0000313" key="1">
    <source>
        <dbReference type="EMBL" id="MBC9797820.1"/>
    </source>
</evidence>
<evidence type="ECO:0000313" key="2">
    <source>
        <dbReference type="Proteomes" id="UP000653730"/>
    </source>
</evidence>
<reference evidence="1 2" key="1">
    <citation type="submission" date="2020-09" db="EMBL/GenBank/DDBJ databases">
        <title>Sinomicrobium weinanense sp. nov., a halophilic bacteria isolated from saline-alkali soil.</title>
        <authorList>
            <person name="Wu P."/>
            <person name="Ren H."/>
            <person name="Mei Y."/>
            <person name="Liang Y."/>
            <person name="Chen Z."/>
        </authorList>
    </citation>
    <scope>NUCLEOTIDE SEQUENCE [LARGE SCALE GENOMIC DNA]</scope>
    <source>
        <strain evidence="1 2">FJxs</strain>
    </source>
</reference>
<sequence>MELQRKYHIKDDFLEQTVEGVFQASNDKEFRGKVDLYQIQDTFRLINHEVSVTTLVRYRYIRYLFPKGRPGNMAKIEIKGSDGKKLSGKIMTDKKIRKHHL</sequence>
<protein>
    <submittedName>
        <fullName evidence="1">Uncharacterized protein</fullName>
    </submittedName>
</protein>